<dbReference type="PANTHER" id="PTHR13061">
    <property type="entry name" value="DYNACTIN SUBUNIT P25"/>
    <property type="match status" value="1"/>
</dbReference>
<dbReference type="EMBL" id="QMQX01000040">
    <property type="protein sequence ID" value="RLE52703.1"/>
    <property type="molecule type" value="Genomic_DNA"/>
</dbReference>
<dbReference type="SUPFAM" id="SSF51161">
    <property type="entry name" value="Trimeric LpxA-like enzymes"/>
    <property type="match status" value="1"/>
</dbReference>
<evidence type="ECO:0000313" key="4">
    <source>
        <dbReference type="Proteomes" id="UP000278475"/>
    </source>
</evidence>
<gene>
    <name evidence="1" type="ORF">DRJ31_07050</name>
    <name evidence="2" type="ORF">DRJ33_03045</name>
</gene>
<proteinExistence type="predicted"/>
<dbReference type="InterPro" id="IPR011004">
    <property type="entry name" value="Trimer_LpxA-like_sf"/>
</dbReference>
<evidence type="ECO:0000313" key="2">
    <source>
        <dbReference type="EMBL" id="RLE52703.1"/>
    </source>
</evidence>
<dbReference type="Proteomes" id="UP000272051">
    <property type="component" value="Unassembled WGS sequence"/>
</dbReference>
<name>A0A497EZ89_9CREN</name>
<dbReference type="PANTHER" id="PTHR13061:SF29">
    <property type="entry name" value="GAMMA CARBONIC ANHYDRASE-LIKE 1, MITOCHONDRIAL-RELATED"/>
    <property type="match status" value="1"/>
</dbReference>
<dbReference type="CDD" id="cd04645">
    <property type="entry name" value="LbH_gamma_CA_like"/>
    <property type="match status" value="1"/>
</dbReference>
<dbReference type="AlphaFoldDB" id="A0A497EZ89"/>
<dbReference type="Proteomes" id="UP000278475">
    <property type="component" value="Unassembled WGS sequence"/>
</dbReference>
<sequence>MGKMPKVHETAFIHPMAIVIGDVEISEQVSVWPGAVIRGDMEPIRIGARSNVQDNAVIHTDYGYPTVIGKDVTIGHGCIIHGCTIGDGALIGMGAIVLSGAKVGRDSIVGAGAVVIEGQEIPNESLCVGVPAKVVRKLSDEDLKRVRDNLRAYLELARRHKGIL</sequence>
<dbReference type="EMBL" id="QMQV01000070">
    <property type="protein sequence ID" value="RLE48528.1"/>
    <property type="molecule type" value="Genomic_DNA"/>
</dbReference>
<dbReference type="Pfam" id="PF00132">
    <property type="entry name" value="Hexapep"/>
    <property type="match status" value="1"/>
</dbReference>
<dbReference type="InterPro" id="IPR001451">
    <property type="entry name" value="Hexapep"/>
</dbReference>
<comment type="caution">
    <text evidence="2">The sequence shown here is derived from an EMBL/GenBank/DDBJ whole genome shotgun (WGS) entry which is preliminary data.</text>
</comment>
<dbReference type="InterPro" id="IPR050484">
    <property type="entry name" value="Transf_Hexapept/Carb_Anhydrase"/>
</dbReference>
<accession>A0A497EZ89</accession>
<dbReference type="InterPro" id="IPR047324">
    <property type="entry name" value="LbH_gamma_CA-like"/>
</dbReference>
<protein>
    <submittedName>
        <fullName evidence="2">Gamma carbonic anhydrase family protein</fullName>
    </submittedName>
</protein>
<reference evidence="3 4" key="1">
    <citation type="submission" date="2018-06" db="EMBL/GenBank/DDBJ databases">
        <title>Extensive metabolic versatility and redundancy in microbially diverse, dynamic hydrothermal sediments.</title>
        <authorList>
            <person name="Dombrowski N."/>
            <person name="Teske A."/>
            <person name="Baker B.J."/>
        </authorList>
    </citation>
    <scope>NUCLEOTIDE SEQUENCE [LARGE SCALE GENOMIC DNA]</scope>
    <source>
        <strain evidence="2">B34_G17</strain>
        <strain evidence="1">B66_G16</strain>
    </source>
</reference>
<organism evidence="2 3">
    <name type="scientific">Thermoproteota archaeon</name>
    <dbReference type="NCBI Taxonomy" id="2056631"/>
    <lineage>
        <taxon>Archaea</taxon>
        <taxon>Thermoproteota</taxon>
    </lineage>
</organism>
<dbReference type="Gene3D" id="2.160.10.10">
    <property type="entry name" value="Hexapeptide repeat proteins"/>
    <property type="match status" value="1"/>
</dbReference>
<evidence type="ECO:0000313" key="3">
    <source>
        <dbReference type="Proteomes" id="UP000272051"/>
    </source>
</evidence>
<evidence type="ECO:0000313" key="1">
    <source>
        <dbReference type="EMBL" id="RLE48528.1"/>
    </source>
</evidence>